<dbReference type="InterPro" id="IPR003828">
    <property type="entry name" value="QueH"/>
</dbReference>
<evidence type="ECO:0000256" key="6">
    <source>
        <dbReference type="ARBA" id="ARBA00022485"/>
    </source>
</evidence>
<name>A0A1R1MJI1_9BACT</name>
<evidence type="ECO:0000256" key="10">
    <source>
        <dbReference type="ARBA" id="ARBA00023002"/>
    </source>
</evidence>
<reference evidence="18 19" key="1">
    <citation type="submission" date="2016-10" db="EMBL/GenBank/DDBJ databases">
        <title>Genome sequence of a sulfur-reducing bacterium Desulfurobacterium indicum K6013.</title>
        <authorList>
            <person name="Cao J."/>
            <person name="Shao Z."/>
            <person name="Alain K."/>
            <person name="Jebbar M."/>
        </authorList>
    </citation>
    <scope>NUCLEOTIDE SEQUENCE [LARGE SCALE GENOMIC DNA]</scope>
    <source>
        <strain evidence="18 19">K6013</strain>
    </source>
</reference>
<comment type="caution">
    <text evidence="18">The sequence shown here is derived from an EMBL/GenBank/DDBJ whole genome shotgun (WGS) entry which is preliminary data.</text>
</comment>
<comment type="catalytic activity">
    <reaction evidence="16 17">
        <text>epoxyqueuosine(34) in tRNA + AH2 = queuosine(34) in tRNA + A + H2O</text>
        <dbReference type="Rhea" id="RHEA:32159"/>
        <dbReference type="Rhea" id="RHEA-COMP:18571"/>
        <dbReference type="Rhea" id="RHEA-COMP:18582"/>
        <dbReference type="ChEBI" id="CHEBI:13193"/>
        <dbReference type="ChEBI" id="CHEBI:15377"/>
        <dbReference type="ChEBI" id="CHEBI:17499"/>
        <dbReference type="ChEBI" id="CHEBI:194431"/>
        <dbReference type="ChEBI" id="CHEBI:194443"/>
        <dbReference type="EC" id="1.17.99.6"/>
    </reaction>
</comment>
<keyword evidence="13 17" id="KW-1015">Disulfide bond</keyword>
<accession>A0A1R1MJI1</accession>
<dbReference type="Proteomes" id="UP000187408">
    <property type="component" value="Unassembled WGS sequence"/>
</dbReference>
<comment type="pathway">
    <text evidence="2 17">tRNA modification; tRNA-queuosine biosynthesis.</text>
</comment>
<keyword evidence="7 17" id="KW-0819">tRNA processing</keyword>
<dbReference type="AlphaFoldDB" id="A0A1R1MJI1"/>
<keyword evidence="6 17" id="KW-0004">4Fe-4S</keyword>
<dbReference type="PANTHER" id="PTHR36701:SF1">
    <property type="entry name" value="EPOXYQUEUOSINE REDUCTASE QUEH"/>
    <property type="match status" value="1"/>
</dbReference>
<protein>
    <recommendedName>
        <fullName evidence="5 17">Epoxyqueuosine reductase QueH</fullName>
        <ecNumber evidence="4 17">1.17.99.6</ecNumber>
    </recommendedName>
    <alternativeName>
        <fullName evidence="15 17">Queuosine biosynthesis protein QueH</fullName>
    </alternativeName>
</protein>
<comment type="function">
    <text evidence="1 17">Catalyzes the conversion of epoxyqueuosine (oQ) to queuosine (Q), which is a hypermodified base found in the wobble positions of tRNA(Asp), tRNA(Asn), tRNA(His) and tRNA(Tyr).</text>
</comment>
<dbReference type="EC" id="1.17.99.6" evidence="4 17"/>
<keyword evidence="12 17" id="KW-0411">Iron-sulfur</keyword>
<evidence type="ECO:0000256" key="11">
    <source>
        <dbReference type="ARBA" id="ARBA00023004"/>
    </source>
</evidence>
<evidence type="ECO:0000256" key="8">
    <source>
        <dbReference type="ARBA" id="ARBA00022723"/>
    </source>
</evidence>
<proteinExistence type="inferred from homology"/>
<evidence type="ECO:0000256" key="1">
    <source>
        <dbReference type="ARBA" id="ARBA00002268"/>
    </source>
</evidence>
<evidence type="ECO:0000256" key="17">
    <source>
        <dbReference type="HAMAP-Rule" id="MF_02089"/>
    </source>
</evidence>
<evidence type="ECO:0000256" key="2">
    <source>
        <dbReference type="ARBA" id="ARBA00004691"/>
    </source>
</evidence>
<dbReference type="HAMAP" id="MF_02089">
    <property type="entry name" value="QueH"/>
    <property type="match status" value="1"/>
</dbReference>
<feature type="binding site" evidence="17">
    <location>
        <position position="86"/>
    </location>
    <ligand>
        <name>[4Fe-4S] cluster</name>
        <dbReference type="ChEBI" id="CHEBI:49883"/>
    </ligand>
</feature>
<gene>
    <name evidence="17" type="primary">queH</name>
    <name evidence="18" type="ORF">BLW93_07785</name>
</gene>
<dbReference type="OrthoDB" id="9801033at2"/>
<dbReference type="RefSeq" id="WP_076713529.1">
    <property type="nucleotide sequence ID" value="NZ_MOEN01000036.1"/>
</dbReference>
<comment type="similarity">
    <text evidence="3 17">Belongs to the QueH family.</text>
</comment>
<dbReference type="GO" id="GO:0008616">
    <property type="term" value="P:tRNA queuosine(34) biosynthetic process"/>
    <property type="evidence" value="ECO:0007669"/>
    <property type="project" value="UniProtKB-UniRule"/>
</dbReference>
<evidence type="ECO:0000313" key="18">
    <source>
        <dbReference type="EMBL" id="OMH39961.1"/>
    </source>
</evidence>
<evidence type="ECO:0000256" key="7">
    <source>
        <dbReference type="ARBA" id="ARBA00022694"/>
    </source>
</evidence>
<keyword evidence="9 17" id="KW-0671">Queuosine biosynthesis</keyword>
<dbReference type="UniPathway" id="UPA00392"/>
<keyword evidence="19" id="KW-1185">Reference proteome</keyword>
<evidence type="ECO:0000256" key="9">
    <source>
        <dbReference type="ARBA" id="ARBA00022785"/>
    </source>
</evidence>
<keyword evidence="10 17" id="KW-0560">Oxidoreductase</keyword>
<evidence type="ECO:0000256" key="15">
    <source>
        <dbReference type="ARBA" id="ARBA00031446"/>
    </source>
</evidence>
<keyword evidence="11 17" id="KW-0408">Iron</keyword>
<organism evidence="18 19">
    <name type="scientific">Desulfurobacterium indicum</name>
    <dbReference type="NCBI Taxonomy" id="1914305"/>
    <lineage>
        <taxon>Bacteria</taxon>
        <taxon>Pseudomonadati</taxon>
        <taxon>Aquificota</taxon>
        <taxon>Aquificia</taxon>
        <taxon>Desulfurobacteriales</taxon>
        <taxon>Desulfurobacteriaceae</taxon>
        <taxon>Desulfurobacterium</taxon>
    </lineage>
</organism>
<sequence length="184" mass="22432">MKRVLLHICCAPCACYPLEVLRKEGFEVFGFFYNPNIHPYTEFLKRLEAVKKFEEIEDFKVIYMDRYPLEDWLRSVVFREERPIRCQICYSMRFEMTASVAKNGKFDFFTSTLFYSKYQNHETMRICAESAAAKFGVKFLYKDFRKGWKRGIEKSKEYNLYRQQYCGCIYSEKERYYKFRKINE</sequence>
<evidence type="ECO:0000313" key="19">
    <source>
        <dbReference type="Proteomes" id="UP000187408"/>
    </source>
</evidence>
<dbReference type="PANTHER" id="PTHR36701">
    <property type="entry name" value="EPOXYQUEUOSINE REDUCTASE QUEH"/>
    <property type="match status" value="1"/>
</dbReference>
<dbReference type="GO" id="GO:0051539">
    <property type="term" value="F:4 iron, 4 sulfur cluster binding"/>
    <property type="evidence" value="ECO:0007669"/>
    <property type="project" value="UniProtKB-UniRule"/>
</dbReference>
<dbReference type="EMBL" id="MOEN01000036">
    <property type="protein sequence ID" value="OMH39961.1"/>
    <property type="molecule type" value="Genomic_DNA"/>
</dbReference>
<dbReference type="Pfam" id="PF02677">
    <property type="entry name" value="QueH"/>
    <property type="match status" value="1"/>
</dbReference>
<evidence type="ECO:0000256" key="16">
    <source>
        <dbReference type="ARBA" id="ARBA00047415"/>
    </source>
</evidence>
<evidence type="ECO:0000256" key="14">
    <source>
        <dbReference type="ARBA" id="ARBA00023284"/>
    </source>
</evidence>
<feature type="binding site" evidence="17">
    <location>
        <position position="89"/>
    </location>
    <ligand>
        <name>[4Fe-4S] cluster</name>
        <dbReference type="ChEBI" id="CHEBI:49883"/>
    </ligand>
</feature>
<feature type="binding site" evidence="17">
    <location>
        <position position="9"/>
    </location>
    <ligand>
        <name>[4Fe-4S] cluster</name>
        <dbReference type="ChEBI" id="CHEBI:49883"/>
    </ligand>
</feature>
<dbReference type="GO" id="GO:0052693">
    <property type="term" value="F:epoxyqueuosine reductase activity"/>
    <property type="evidence" value="ECO:0007669"/>
    <property type="project" value="UniProtKB-UniRule"/>
</dbReference>
<feature type="binding site" evidence="17">
    <location>
        <position position="10"/>
    </location>
    <ligand>
        <name>[4Fe-4S] cluster</name>
        <dbReference type="ChEBI" id="CHEBI:49883"/>
    </ligand>
</feature>
<feature type="disulfide bond" description="Redox-active" evidence="17">
    <location>
        <begin position="166"/>
        <end position="168"/>
    </location>
</feature>
<evidence type="ECO:0000256" key="4">
    <source>
        <dbReference type="ARBA" id="ARBA00012622"/>
    </source>
</evidence>
<evidence type="ECO:0000256" key="13">
    <source>
        <dbReference type="ARBA" id="ARBA00023157"/>
    </source>
</evidence>
<dbReference type="GO" id="GO:0046872">
    <property type="term" value="F:metal ion binding"/>
    <property type="evidence" value="ECO:0007669"/>
    <property type="project" value="UniProtKB-KW"/>
</dbReference>
<dbReference type="STRING" id="1914305.BLW93_07785"/>
<evidence type="ECO:0000256" key="5">
    <source>
        <dbReference type="ARBA" id="ARBA00016895"/>
    </source>
</evidence>
<keyword evidence="14 17" id="KW-0676">Redox-active center</keyword>
<keyword evidence="8 17" id="KW-0479">Metal-binding</keyword>
<evidence type="ECO:0000256" key="3">
    <source>
        <dbReference type="ARBA" id="ARBA00008207"/>
    </source>
</evidence>
<evidence type="ECO:0000256" key="12">
    <source>
        <dbReference type="ARBA" id="ARBA00023014"/>
    </source>
</evidence>